<dbReference type="HOGENOM" id="CLU_004391_1_0_1"/>
<dbReference type="InterPro" id="IPR048669">
    <property type="entry name" value="SET1_RBD"/>
</dbReference>
<protein>
    <recommendedName>
        <fullName evidence="4 14">Histone-lysine N-methyltransferase, H3 lysine-4 specific</fullName>
        <ecNumber evidence="3 14">2.1.1.354</ecNumber>
    </recommendedName>
</protein>
<name>W6MV00_9ASCO</name>
<evidence type="ECO:0000256" key="2">
    <source>
        <dbReference type="ARBA" id="ARBA00004286"/>
    </source>
</evidence>
<evidence type="ECO:0000256" key="14">
    <source>
        <dbReference type="PIRNR" id="PIRNR037104"/>
    </source>
</evidence>
<dbReference type="Pfam" id="PF21569">
    <property type="entry name" value="SET1_RBD"/>
    <property type="match status" value="1"/>
</dbReference>
<feature type="compositionally biased region" description="Basic and acidic residues" evidence="15">
    <location>
        <begin position="324"/>
        <end position="349"/>
    </location>
</feature>
<keyword evidence="10 14" id="KW-0539">Nucleus</keyword>
<dbReference type="InterPro" id="IPR024636">
    <property type="entry name" value="SET_assoc"/>
</dbReference>
<evidence type="ECO:0000259" key="16">
    <source>
        <dbReference type="PROSITE" id="PS50280"/>
    </source>
</evidence>
<feature type="compositionally biased region" description="Basic and acidic residues" evidence="15">
    <location>
        <begin position="673"/>
        <end position="690"/>
    </location>
</feature>
<keyword evidence="8 14" id="KW-0949">S-adenosyl-L-methionine</keyword>
<dbReference type="InterPro" id="IPR012677">
    <property type="entry name" value="Nucleotide-bd_a/b_plait_sf"/>
</dbReference>
<keyword evidence="7 14" id="KW-0808">Transferase</keyword>
<comment type="catalytic activity">
    <reaction evidence="13">
        <text>N(6),N(6)-dimethyl-L-lysyl(4)-[histone H3] + S-adenosyl-L-methionine = N(6),N(6),N(6)-trimethyl-L-lysyl(4)-[histone H3] + S-adenosyl-L-homocysteine + H(+)</text>
        <dbReference type="Rhea" id="RHEA:60272"/>
        <dbReference type="Rhea" id="RHEA-COMP:15537"/>
        <dbReference type="Rhea" id="RHEA-COMP:15540"/>
        <dbReference type="ChEBI" id="CHEBI:15378"/>
        <dbReference type="ChEBI" id="CHEBI:57856"/>
        <dbReference type="ChEBI" id="CHEBI:59789"/>
        <dbReference type="ChEBI" id="CHEBI:61961"/>
        <dbReference type="ChEBI" id="CHEBI:61976"/>
    </reaction>
</comment>
<dbReference type="GO" id="GO:0032259">
    <property type="term" value="P:methylation"/>
    <property type="evidence" value="ECO:0007669"/>
    <property type="project" value="UniProtKB-KW"/>
</dbReference>
<feature type="domain" description="SET" evidence="16">
    <location>
        <begin position="941"/>
        <end position="1058"/>
    </location>
</feature>
<dbReference type="InterPro" id="IPR046341">
    <property type="entry name" value="SET_dom_sf"/>
</dbReference>
<dbReference type="PANTHER" id="PTHR45814">
    <property type="entry name" value="HISTONE-LYSINE N-METHYLTRANSFERASE SETD1"/>
    <property type="match status" value="1"/>
</dbReference>
<dbReference type="GeneID" id="34523058"/>
<dbReference type="GO" id="GO:0048188">
    <property type="term" value="C:Set1C/COMPASS complex"/>
    <property type="evidence" value="ECO:0007669"/>
    <property type="project" value="InterPro"/>
</dbReference>
<dbReference type="Pfam" id="PF00856">
    <property type="entry name" value="SET"/>
    <property type="match status" value="1"/>
</dbReference>
<evidence type="ECO:0000256" key="8">
    <source>
        <dbReference type="ARBA" id="ARBA00022691"/>
    </source>
</evidence>
<feature type="region of interest" description="Disordered" evidence="15">
    <location>
        <begin position="615"/>
        <end position="640"/>
    </location>
</feature>
<dbReference type="STRING" id="1382522.W6MV00"/>
<evidence type="ECO:0000256" key="5">
    <source>
        <dbReference type="ARBA" id="ARBA00022454"/>
    </source>
</evidence>
<reference evidence="18" key="1">
    <citation type="submission" date="2013-12" db="EMBL/GenBank/DDBJ databases">
        <authorList>
            <person name="Genoscope - CEA"/>
        </authorList>
    </citation>
    <scope>NUCLEOTIDE SEQUENCE</scope>
    <source>
        <strain evidence="18">CBS 1993</strain>
    </source>
</reference>
<gene>
    <name evidence="18" type="ORF">KUCA_T00005680001</name>
</gene>
<evidence type="ECO:0000313" key="18">
    <source>
        <dbReference type="EMBL" id="CDK29687.1"/>
    </source>
</evidence>
<dbReference type="EC" id="2.1.1.354" evidence="3 14"/>
<dbReference type="EMBL" id="HG793131">
    <property type="protein sequence ID" value="CDK29687.1"/>
    <property type="molecule type" value="Genomic_DNA"/>
</dbReference>
<keyword evidence="19" id="KW-1185">Reference proteome</keyword>
<dbReference type="InterPro" id="IPR044570">
    <property type="entry name" value="Set1-like"/>
</dbReference>
<dbReference type="InterPro" id="IPR001214">
    <property type="entry name" value="SET_dom"/>
</dbReference>
<dbReference type="PROSITE" id="PS51572">
    <property type="entry name" value="SAM_MT43_1"/>
    <property type="match status" value="1"/>
</dbReference>
<keyword evidence="9 14" id="KW-0156">Chromatin regulator</keyword>
<dbReference type="Pfam" id="PF11767">
    <property type="entry name" value="SET_assoc"/>
    <property type="match status" value="1"/>
</dbReference>
<feature type="region of interest" description="Disordered" evidence="15">
    <location>
        <begin position="324"/>
        <end position="370"/>
    </location>
</feature>
<dbReference type="GO" id="GO:0140999">
    <property type="term" value="F:histone H3K4 trimethyltransferase activity"/>
    <property type="evidence" value="ECO:0007669"/>
    <property type="project" value="UniProtKB-EC"/>
</dbReference>
<comment type="function">
    <text evidence="14">Catalytic component of the COMPASS (Set1C) complex that specifically mono-, di- and trimethylates histone H3 to form H3K4me1/2/3. COMPASS recognizes ubiquitinated H2B on one face of the nucleosome which stimulates the methylation of H3 on the opposing face.</text>
</comment>
<sequence>MSFRRPDHSHQHSDSYKGSHNGSYNGSYNGSHNGSQGGSRAPYGKSSRIYEDGDGYRGRSFESSNSGSYRYDDEKYYNDHQSLSGHHKPRYEERNSRPAYQNQSSHGSATDELSLKEPSPIPEATLVPQNHLISVVSKTDNSELVPKKNYMVIYDPEIKKDPSKGNKPLYKVPSLSAKPAVDPRKGTVYPFYEKRGRKSNKRVFKSLIPPKYQFDKHSIGPKPANEVVIWGFPSSTPVSQLKNIFKAFGTIIEFKSINDPVTAVPLGICVVSFDGDVDKAHSAAREAVQQTNKKRIISGTTIQTGMNVENRLLNETTRRAVEKLKYKKRKEEQSQKEKEARDLRRKEQQESATRGVTPKERKLPSVVNQPPLSAPKVPAFLRSEVEEIAALSEILSSKNSSREVLSYAETLLNAPKLTSHDRHIRDSSKIVFPRDIEKHIKGMPCILIPDRYVPTRDIAPYDIKRTLDRYEWSRVLTHYSGFYVAFSSLKEAARCFHKEDGRRLFQYKMYMELLVPPDFNETTSSTIRGSVPSQASALITKELESYLTKDIRDKIIATAILDFLDPVNFPESIMKLKEEQEKKERDELALKKLNQPTSGDFVPDLPGVRRNSQSLAQLPTFRRAKAPTSSTGLTDTGKHLDRKARLNLMPMAHALNYESSEGEEEEDEEEAEKENLSDKVENKKAINIEKTKKKQKLDKNGTAVSTSFSSDDEESVEFKSEGKRDSASEPTSPEPELKVKTEGTEMEVDTPFFVNQDYAKLDKRYQPTTGLPIPVFDEPSQPSLTNLQTIQGIVKDDEDFLLLKSIVSDSSDVSTLGNLQYWAWKKLHVSDSMHPSSFVGEVEEVTIPELQNKTGSVRTEGYQKILDSQKVNYLPHRRKVHKPLNTIQTEEEDVQASNAGHSSRVNRANNRRFAADISAQKQILGSETDILDLNQLTKRKKPVSFARSAIHNWGLYALEPISAKEMIIEYVGERLRQQVAEVREKKYLKSGIGSSYLFRVDENTVIDATKKGGIARFINHCCVPSCTAKIIKVEGKKRIVIYALRDIGTNEELTYDYKFERETNDEERIPCLCGAPGCKGYLN</sequence>
<reference evidence="18" key="2">
    <citation type="submission" date="2014-02" db="EMBL/GenBank/DDBJ databases">
        <title>Complete DNA sequence of /Kuraishia capsulata/ illustrates novel genomic features among budding yeasts (/Saccharomycotina/).</title>
        <authorList>
            <person name="Morales L."/>
            <person name="Noel B."/>
            <person name="Porcel B."/>
            <person name="Marcet-Houben M."/>
            <person name="Hullo M-F."/>
            <person name="Sacerdot C."/>
            <person name="Tekaia F."/>
            <person name="Leh-Louis V."/>
            <person name="Despons L."/>
            <person name="Khanna V."/>
            <person name="Aury J-M."/>
            <person name="Barbe V."/>
            <person name="Couloux A."/>
            <person name="Labadie K."/>
            <person name="Pelletier E."/>
            <person name="Souciet J-L."/>
            <person name="Boekhout T."/>
            <person name="Gabaldon T."/>
            <person name="Wincker P."/>
            <person name="Dujon B."/>
        </authorList>
    </citation>
    <scope>NUCLEOTIDE SEQUENCE</scope>
    <source>
        <strain evidence="18">CBS 1993</strain>
    </source>
</reference>
<feature type="compositionally biased region" description="Basic and acidic residues" evidence="15">
    <location>
        <begin position="48"/>
        <end position="60"/>
    </location>
</feature>
<accession>W6MV00</accession>
<dbReference type="GO" id="GO:0003676">
    <property type="term" value="F:nucleic acid binding"/>
    <property type="evidence" value="ECO:0007669"/>
    <property type="project" value="InterPro"/>
</dbReference>
<evidence type="ECO:0000256" key="7">
    <source>
        <dbReference type="ARBA" id="ARBA00022679"/>
    </source>
</evidence>
<keyword evidence="5 14" id="KW-0158">Chromosome</keyword>
<feature type="compositionally biased region" description="Polar residues" evidence="15">
    <location>
        <begin position="98"/>
        <end position="108"/>
    </location>
</feature>
<proteinExistence type="predicted"/>
<evidence type="ECO:0000256" key="12">
    <source>
        <dbReference type="ARBA" id="ARBA00047583"/>
    </source>
</evidence>
<dbReference type="Gene3D" id="3.30.70.330">
    <property type="match status" value="1"/>
</dbReference>
<dbReference type="SUPFAM" id="SSF54928">
    <property type="entry name" value="RNA-binding domain, RBD"/>
    <property type="match status" value="1"/>
</dbReference>
<dbReference type="RefSeq" id="XP_022461670.1">
    <property type="nucleotide sequence ID" value="XM_022601296.1"/>
</dbReference>
<evidence type="ECO:0000256" key="10">
    <source>
        <dbReference type="ARBA" id="ARBA00023242"/>
    </source>
</evidence>
<dbReference type="Pfam" id="PF11764">
    <property type="entry name" value="N-SET"/>
    <property type="match status" value="1"/>
</dbReference>
<organism evidence="18 19">
    <name type="scientific">Kuraishia capsulata CBS 1993</name>
    <dbReference type="NCBI Taxonomy" id="1382522"/>
    <lineage>
        <taxon>Eukaryota</taxon>
        <taxon>Fungi</taxon>
        <taxon>Dikarya</taxon>
        <taxon>Ascomycota</taxon>
        <taxon>Saccharomycotina</taxon>
        <taxon>Pichiomycetes</taxon>
        <taxon>Pichiales</taxon>
        <taxon>Pichiaceae</taxon>
        <taxon>Kuraishia</taxon>
    </lineage>
</organism>
<evidence type="ECO:0000256" key="6">
    <source>
        <dbReference type="ARBA" id="ARBA00022603"/>
    </source>
</evidence>
<feature type="compositionally biased region" description="Polar residues" evidence="15">
    <location>
        <begin position="18"/>
        <end position="34"/>
    </location>
</feature>
<dbReference type="InterPro" id="IPR024657">
    <property type="entry name" value="COMPASS_Set1_N-SET"/>
</dbReference>
<feature type="compositionally biased region" description="Polar residues" evidence="15">
    <location>
        <begin position="895"/>
        <end position="905"/>
    </location>
</feature>
<evidence type="ECO:0000256" key="1">
    <source>
        <dbReference type="ARBA" id="ARBA00004123"/>
    </source>
</evidence>
<feature type="region of interest" description="Disordered" evidence="15">
    <location>
        <begin position="658"/>
        <end position="744"/>
    </location>
</feature>
<dbReference type="SMART" id="SM00508">
    <property type="entry name" value="PostSET"/>
    <property type="match status" value="1"/>
</dbReference>
<dbReference type="InterPro" id="IPR017111">
    <property type="entry name" value="Set1_fungi"/>
</dbReference>
<dbReference type="InterPro" id="IPR035979">
    <property type="entry name" value="RBD_domain_sf"/>
</dbReference>
<feature type="compositionally biased region" description="Basic and acidic residues" evidence="15">
    <location>
        <begin position="1"/>
        <end position="17"/>
    </location>
</feature>
<dbReference type="Gene3D" id="2.170.270.10">
    <property type="entry name" value="SET domain"/>
    <property type="match status" value="1"/>
</dbReference>
<feature type="region of interest" description="Disordered" evidence="15">
    <location>
        <begin position="1"/>
        <end position="123"/>
    </location>
</feature>
<keyword evidence="6 14" id="KW-0489">Methyltransferase</keyword>
<comment type="catalytic activity">
    <reaction evidence="11 14">
        <text>L-lysyl(4)-[histone H3] + 3 S-adenosyl-L-methionine = N(6),N(6),N(6)-trimethyl-L-lysyl(4)-[histone H3] + 3 S-adenosyl-L-homocysteine + 3 H(+)</text>
        <dbReference type="Rhea" id="RHEA:60260"/>
        <dbReference type="Rhea" id="RHEA-COMP:15537"/>
        <dbReference type="Rhea" id="RHEA-COMP:15547"/>
        <dbReference type="ChEBI" id="CHEBI:15378"/>
        <dbReference type="ChEBI" id="CHEBI:29969"/>
        <dbReference type="ChEBI" id="CHEBI:57856"/>
        <dbReference type="ChEBI" id="CHEBI:59789"/>
        <dbReference type="ChEBI" id="CHEBI:61961"/>
        <dbReference type="EC" id="2.1.1.354"/>
    </reaction>
</comment>
<dbReference type="GO" id="GO:0005694">
    <property type="term" value="C:chromosome"/>
    <property type="evidence" value="ECO:0007669"/>
    <property type="project" value="UniProtKB-SubCell"/>
</dbReference>
<feature type="domain" description="Post-SET" evidence="17">
    <location>
        <begin position="1067"/>
        <end position="1083"/>
    </location>
</feature>
<comment type="subunit">
    <text evidence="14">Component of the COMPASS (Set1C) complex.</text>
</comment>
<feature type="region of interest" description="Disordered" evidence="15">
    <location>
        <begin position="591"/>
        <end position="610"/>
    </location>
</feature>
<dbReference type="SMART" id="SM01291">
    <property type="entry name" value="N-SET"/>
    <property type="match status" value="1"/>
</dbReference>
<evidence type="ECO:0000256" key="4">
    <source>
        <dbReference type="ARBA" id="ARBA00015839"/>
    </source>
</evidence>
<feature type="compositionally biased region" description="Basic and acidic residues" evidence="15">
    <location>
        <begin position="716"/>
        <end position="727"/>
    </location>
</feature>
<dbReference type="PROSITE" id="PS50868">
    <property type="entry name" value="POST_SET"/>
    <property type="match status" value="1"/>
</dbReference>
<dbReference type="Proteomes" id="UP000019384">
    <property type="component" value="Unassembled WGS sequence"/>
</dbReference>
<evidence type="ECO:0000259" key="17">
    <source>
        <dbReference type="PROSITE" id="PS50868"/>
    </source>
</evidence>
<dbReference type="OrthoDB" id="308383at2759"/>
<dbReference type="SUPFAM" id="SSF82199">
    <property type="entry name" value="SET domain"/>
    <property type="match status" value="1"/>
</dbReference>
<feature type="compositionally biased region" description="Acidic residues" evidence="15">
    <location>
        <begin position="660"/>
        <end position="672"/>
    </location>
</feature>
<dbReference type="InterPro" id="IPR003616">
    <property type="entry name" value="Post-SET_dom"/>
</dbReference>
<dbReference type="AlphaFoldDB" id="W6MV00"/>
<dbReference type="PANTHER" id="PTHR45814:SF2">
    <property type="entry name" value="HISTONE-LYSINE N-METHYLTRANSFERASE SETD1"/>
    <property type="match status" value="1"/>
</dbReference>
<comment type="subcellular location">
    <subcellularLocation>
        <location evidence="2">Chromosome</location>
    </subcellularLocation>
    <subcellularLocation>
        <location evidence="1 14">Nucleus</location>
    </subcellularLocation>
</comment>
<evidence type="ECO:0000256" key="15">
    <source>
        <dbReference type="SAM" id="MobiDB-lite"/>
    </source>
</evidence>
<comment type="catalytic activity">
    <reaction evidence="12">
        <text>N(6)-methyl-L-lysyl(4)-[histone H3] + S-adenosyl-L-methionine = N(6),N(6)-dimethyl-L-lysyl(4)-[histone H3] + S-adenosyl-L-homocysteine + H(+)</text>
        <dbReference type="Rhea" id="RHEA:60268"/>
        <dbReference type="Rhea" id="RHEA-COMP:15540"/>
        <dbReference type="Rhea" id="RHEA-COMP:15543"/>
        <dbReference type="ChEBI" id="CHEBI:15378"/>
        <dbReference type="ChEBI" id="CHEBI:57856"/>
        <dbReference type="ChEBI" id="CHEBI:59789"/>
        <dbReference type="ChEBI" id="CHEBI:61929"/>
        <dbReference type="ChEBI" id="CHEBI:61976"/>
    </reaction>
</comment>
<dbReference type="PIRSF" id="PIRSF037104">
    <property type="entry name" value="Histone_H3-K4_mtfrase_Set1_fun"/>
    <property type="match status" value="1"/>
</dbReference>
<evidence type="ECO:0000256" key="9">
    <source>
        <dbReference type="ARBA" id="ARBA00022853"/>
    </source>
</evidence>
<evidence type="ECO:0000256" key="11">
    <source>
        <dbReference type="ARBA" id="ARBA00047571"/>
    </source>
</evidence>
<dbReference type="PROSITE" id="PS50280">
    <property type="entry name" value="SET"/>
    <property type="match status" value="1"/>
</dbReference>
<evidence type="ECO:0000313" key="19">
    <source>
        <dbReference type="Proteomes" id="UP000019384"/>
    </source>
</evidence>
<evidence type="ECO:0000256" key="13">
    <source>
        <dbReference type="ARBA" id="ARBA00049129"/>
    </source>
</evidence>
<feature type="region of interest" description="Disordered" evidence="15">
    <location>
        <begin position="887"/>
        <end position="907"/>
    </location>
</feature>
<evidence type="ECO:0000256" key="3">
    <source>
        <dbReference type="ARBA" id="ARBA00012182"/>
    </source>
</evidence>
<dbReference type="SMART" id="SM00317">
    <property type="entry name" value="SET"/>
    <property type="match status" value="1"/>
</dbReference>